<dbReference type="PANTHER" id="PTHR30288">
    <property type="entry name" value="FLAGELLAR CAP/ASSEMBLY PROTEIN FLID"/>
    <property type="match status" value="1"/>
</dbReference>
<name>A0A7G5BW61_9BACL</name>
<dbReference type="Proteomes" id="UP000515679">
    <property type="component" value="Chromosome"/>
</dbReference>
<evidence type="ECO:0000313" key="10">
    <source>
        <dbReference type="EMBL" id="QMV41195.1"/>
    </source>
</evidence>
<dbReference type="PANTHER" id="PTHR30288:SF0">
    <property type="entry name" value="FLAGELLAR HOOK-ASSOCIATED PROTEIN 2"/>
    <property type="match status" value="1"/>
</dbReference>
<protein>
    <recommendedName>
        <fullName evidence="7">Filament cap protein</fullName>
    </recommendedName>
    <alternativeName>
        <fullName evidence="6">Flagellar cap protein</fullName>
    </alternativeName>
</protein>
<evidence type="ECO:0000256" key="3">
    <source>
        <dbReference type="ARBA" id="ARBA00011255"/>
    </source>
</evidence>
<dbReference type="GO" id="GO:0009424">
    <property type="term" value="C:bacterial-type flagellum hook"/>
    <property type="evidence" value="ECO:0007669"/>
    <property type="project" value="InterPro"/>
</dbReference>
<evidence type="ECO:0000313" key="11">
    <source>
        <dbReference type="Proteomes" id="UP000515679"/>
    </source>
</evidence>
<dbReference type="InterPro" id="IPR003481">
    <property type="entry name" value="FliD_N"/>
</dbReference>
<dbReference type="GO" id="GO:0009421">
    <property type="term" value="C:bacterial-type flagellum filament cap"/>
    <property type="evidence" value="ECO:0007669"/>
    <property type="project" value="InterPro"/>
</dbReference>
<evidence type="ECO:0000256" key="4">
    <source>
        <dbReference type="ARBA" id="ARBA00023054"/>
    </source>
</evidence>
<dbReference type="RefSeq" id="WP_182302554.1">
    <property type="nucleotide sequence ID" value="NZ_CP041969.1"/>
</dbReference>
<dbReference type="Pfam" id="PF02465">
    <property type="entry name" value="FliD_N"/>
    <property type="match status" value="1"/>
</dbReference>
<sequence>MLYSAQAVGRTVPPISPFIYSPFSQSAYRQPANSWLNSYPNPFERIVKSAAKDIAGFLSSTQAVQSSAKSLLQLMTSSLQERVASSSNPEAVKASAKNGAAFNKYQIKVHSVAESQVNGGIDLKKDNLTSMQNGANRFKIAFGDKATSITAHISATDTNEQALYKLRNAINDAKAGVTASVAVDSETGNARLVLKGDRTGTEQAYAVEDEAGNAAASTGMSNVTSAAANASYTVNGGEIRTSQTNAVELEKGKVTATLVKSSADAIDIEVRPDAKKAVEQVGELISSYNAMRDKLNEAGKYISPAVKASLDKAASSYSNEAIGIRQNADGTLRLDEAAFEKSLNANFGQASKSIGGRGGLADRLLKRRNASTMPPPAA</sequence>
<reference evidence="10 11" key="1">
    <citation type="submission" date="2019-07" db="EMBL/GenBank/DDBJ databases">
        <authorList>
            <person name="Kim J.K."/>
            <person name="Cheong H.-M."/>
            <person name="Choi Y."/>
            <person name="Hwang K.J."/>
            <person name="Lee S."/>
            <person name="Choi C."/>
        </authorList>
    </citation>
    <scope>NUCLEOTIDE SEQUENCE [LARGE SCALE GENOMIC DNA]</scope>
    <source>
        <strain evidence="10 11">KS 22</strain>
    </source>
</reference>
<dbReference type="InterPro" id="IPR010809">
    <property type="entry name" value="FliD_C"/>
</dbReference>
<keyword evidence="4" id="KW-0175">Coiled coil</keyword>
<feature type="domain" description="Flagellar hook-associated protein 2 N-terminal" evidence="8">
    <location>
        <begin position="57"/>
        <end position="116"/>
    </location>
</feature>
<evidence type="ECO:0000256" key="2">
    <source>
        <dbReference type="ARBA" id="ARBA00009764"/>
    </source>
</evidence>
<dbReference type="AlphaFoldDB" id="A0A7G5BW61"/>
<keyword evidence="5" id="KW-0975">Bacterial flagellum</keyword>
<comment type="subcellular location">
    <subcellularLocation>
        <location evidence="1">Bacterial flagellum</location>
    </subcellularLocation>
</comment>
<dbReference type="GO" id="GO:0007155">
    <property type="term" value="P:cell adhesion"/>
    <property type="evidence" value="ECO:0007669"/>
    <property type="project" value="InterPro"/>
</dbReference>
<evidence type="ECO:0000256" key="7">
    <source>
        <dbReference type="ARBA" id="ARBA00033192"/>
    </source>
</evidence>
<organism evidence="10 11">
    <name type="scientific">Cohnella cholangitidis</name>
    <dbReference type="NCBI Taxonomy" id="2598458"/>
    <lineage>
        <taxon>Bacteria</taxon>
        <taxon>Bacillati</taxon>
        <taxon>Bacillota</taxon>
        <taxon>Bacilli</taxon>
        <taxon>Bacillales</taxon>
        <taxon>Paenibacillaceae</taxon>
        <taxon>Cohnella</taxon>
    </lineage>
</organism>
<dbReference type="Pfam" id="PF07195">
    <property type="entry name" value="FliD_C"/>
    <property type="match status" value="1"/>
</dbReference>
<evidence type="ECO:0000256" key="1">
    <source>
        <dbReference type="ARBA" id="ARBA00004365"/>
    </source>
</evidence>
<dbReference type="KEGG" id="cchl:FPL14_08300"/>
<keyword evidence="11" id="KW-1185">Reference proteome</keyword>
<feature type="domain" description="Flagellar hook-associated protein 2 C-terminal" evidence="9">
    <location>
        <begin position="227"/>
        <end position="303"/>
    </location>
</feature>
<comment type="similarity">
    <text evidence="2">Belongs to the FliD family.</text>
</comment>
<evidence type="ECO:0000259" key="8">
    <source>
        <dbReference type="Pfam" id="PF02465"/>
    </source>
</evidence>
<dbReference type="EMBL" id="CP041969">
    <property type="protein sequence ID" value="QMV41195.1"/>
    <property type="molecule type" value="Genomic_DNA"/>
</dbReference>
<gene>
    <name evidence="10" type="ORF">FPL14_08300</name>
</gene>
<evidence type="ECO:0000256" key="6">
    <source>
        <dbReference type="ARBA" id="ARBA00033074"/>
    </source>
</evidence>
<dbReference type="InterPro" id="IPR040026">
    <property type="entry name" value="FliD"/>
</dbReference>
<proteinExistence type="inferred from homology"/>
<evidence type="ECO:0000259" key="9">
    <source>
        <dbReference type="Pfam" id="PF07195"/>
    </source>
</evidence>
<accession>A0A7G5BW61</accession>
<comment type="subunit">
    <text evidence="3">Homopentamer.</text>
</comment>
<evidence type="ECO:0000256" key="5">
    <source>
        <dbReference type="ARBA" id="ARBA00023143"/>
    </source>
</evidence>
<dbReference type="GO" id="GO:0071973">
    <property type="term" value="P:bacterial-type flagellum-dependent cell motility"/>
    <property type="evidence" value="ECO:0007669"/>
    <property type="project" value="TreeGrafter"/>
</dbReference>